<dbReference type="SUPFAM" id="SSF57667">
    <property type="entry name" value="beta-beta-alpha zinc fingers"/>
    <property type="match status" value="1"/>
</dbReference>
<dbReference type="Proteomes" id="UP000728185">
    <property type="component" value="Unassembled WGS sequence"/>
</dbReference>
<evidence type="ECO:0000256" key="11">
    <source>
        <dbReference type="PROSITE-ProRule" id="PRU00042"/>
    </source>
</evidence>
<feature type="compositionally biased region" description="Polar residues" evidence="12">
    <location>
        <begin position="98"/>
        <end position="120"/>
    </location>
</feature>
<keyword evidence="9" id="KW-0804">Transcription</keyword>
<organism evidence="14 15">
    <name type="scientific">Fasciolopsis buskii</name>
    <dbReference type="NCBI Taxonomy" id="27845"/>
    <lineage>
        <taxon>Eukaryota</taxon>
        <taxon>Metazoa</taxon>
        <taxon>Spiralia</taxon>
        <taxon>Lophotrochozoa</taxon>
        <taxon>Platyhelminthes</taxon>
        <taxon>Trematoda</taxon>
        <taxon>Digenea</taxon>
        <taxon>Plagiorchiida</taxon>
        <taxon>Echinostomata</taxon>
        <taxon>Echinostomatoidea</taxon>
        <taxon>Fasciolidae</taxon>
        <taxon>Fasciolopsis</taxon>
    </lineage>
</organism>
<dbReference type="PROSITE" id="PS50157">
    <property type="entry name" value="ZINC_FINGER_C2H2_2"/>
    <property type="match status" value="1"/>
</dbReference>
<keyword evidence="7" id="KW-0805">Transcription regulation</keyword>
<dbReference type="PROSITE" id="PS00028">
    <property type="entry name" value="ZINC_FINGER_C2H2_1"/>
    <property type="match status" value="1"/>
</dbReference>
<dbReference type="OrthoDB" id="6281504at2759"/>
<dbReference type="GO" id="GO:0008270">
    <property type="term" value="F:zinc ion binding"/>
    <property type="evidence" value="ECO:0007669"/>
    <property type="project" value="UniProtKB-KW"/>
</dbReference>
<dbReference type="SMART" id="SM00355">
    <property type="entry name" value="ZnF_C2H2"/>
    <property type="match status" value="3"/>
</dbReference>
<name>A0A8E0RR51_9TREM</name>
<comment type="subcellular location">
    <subcellularLocation>
        <location evidence="1">Nucleus</location>
    </subcellularLocation>
</comment>
<evidence type="ECO:0000256" key="9">
    <source>
        <dbReference type="ARBA" id="ARBA00023163"/>
    </source>
</evidence>
<comment type="similarity">
    <text evidence="2">Belongs to the krueppel C2H2-type zinc-finger protein family.</text>
</comment>
<evidence type="ECO:0000313" key="15">
    <source>
        <dbReference type="Proteomes" id="UP000728185"/>
    </source>
</evidence>
<keyword evidence="6" id="KW-0862">Zinc</keyword>
<dbReference type="GO" id="GO:0005634">
    <property type="term" value="C:nucleus"/>
    <property type="evidence" value="ECO:0007669"/>
    <property type="project" value="UniProtKB-SubCell"/>
</dbReference>
<reference evidence="14" key="1">
    <citation type="submission" date="2019-05" db="EMBL/GenBank/DDBJ databases">
        <title>Annotation for the trematode Fasciolopsis buski.</title>
        <authorList>
            <person name="Choi Y.-J."/>
        </authorList>
    </citation>
    <scope>NUCLEOTIDE SEQUENCE</scope>
    <source>
        <strain evidence="14">HT</strain>
        <tissue evidence="14">Whole worm</tissue>
    </source>
</reference>
<sequence length="370" mass="41586">MISKLRIPSPFSLCTGERPYKCTHCGNAFSQNGTLKRHLQTCKAASVRDRVRCSAVREMDSTEISTTRLKSEVMSPCTDVVIDQVRLTSLDEIDGRQITPQSSDTPSTRQTSEEPNSPRTPTRAHTKRDMSSDDSPVNAPSDKRPKHQHHQSTQEQESRTAQASQISLADLIANDKSAMKLDQCTVQMLLRHIQRSDCLHECVDCQIYFVDREMWLRHRDQMHRHADSDLPFVCAVCSADLGNRLDFLTHFVQNHRTHPDQSGNLNPSETVQLKSPEQDLLKPDNPEIPAFFERDNRTEDLDPGTDASVEKLEQLSSPVSPQFDLCSSPIPLTRTDSQMDESAYPDQSPAQNLSAIAEQNNIPSIISTHS</sequence>
<keyword evidence="3" id="KW-0479">Metal-binding</keyword>
<evidence type="ECO:0000256" key="10">
    <source>
        <dbReference type="ARBA" id="ARBA00023242"/>
    </source>
</evidence>
<dbReference type="InterPro" id="IPR036236">
    <property type="entry name" value="Znf_C2H2_sf"/>
</dbReference>
<evidence type="ECO:0000256" key="2">
    <source>
        <dbReference type="ARBA" id="ARBA00006991"/>
    </source>
</evidence>
<evidence type="ECO:0000259" key="13">
    <source>
        <dbReference type="PROSITE" id="PS50157"/>
    </source>
</evidence>
<evidence type="ECO:0000256" key="4">
    <source>
        <dbReference type="ARBA" id="ARBA00022737"/>
    </source>
</evidence>
<protein>
    <submittedName>
        <fullName evidence="14">Putative c2h2 zinc finger protein</fullName>
    </submittedName>
</protein>
<gene>
    <name evidence="14" type="ORF">FBUS_03423</name>
</gene>
<keyword evidence="15" id="KW-1185">Reference proteome</keyword>
<accession>A0A8E0RR51</accession>
<evidence type="ECO:0000256" key="12">
    <source>
        <dbReference type="SAM" id="MobiDB-lite"/>
    </source>
</evidence>
<comment type="caution">
    <text evidence="14">The sequence shown here is derived from an EMBL/GenBank/DDBJ whole genome shotgun (WGS) entry which is preliminary data.</text>
</comment>
<dbReference type="InterPro" id="IPR013087">
    <property type="entry name" value="Znf_C2H2_type"/>
</dbReference>
<evidence type="ECO:0000256" key="1">
    <source>
        <dbReference type="ARBA" id="ARBA00004123"/>
    </source>
</evidence>
<keyword evidence="5 11" id="KW-0863">Zinc-finger</keyword>
<keyword evidence="4" id="KW-0677">Repeat</keyword>
<feature type="domain" description="C2H2-type" evidence="13">
    <location>
        <begin position="20"/>
        <end position="41"/>
    </location>
</feature>
<dbReference type="Gene3D" id="3.30.160.60">
    <property type="entry name" value="Classic Zinc Finger"/>
    <property type="match status" value="2"/>
</dbReference>
<proteinExistence type="inferred from homology"/>
<evidence type="ECO:0000256" key="5">
    <source>
        <dbReference type="ARBA" id="ARBA00022771"/>
    </source>
</evidence>
<evidence type="ECO:0000256" key="8">
    <source>
        <dbReference type="ARBA" id="ARBA00023125"/>
    </source>
</evidence>
<feature type="region of interest" description="Disordered" evidence="12">
    <location>
        <begin position="92"/>
        <end position="163"/>
    </location>
</feature>
<dbReference type="GO" id="GO:0003677">
    <property type="term" value="F:DNA binding"/>
    <property type="evidence" value="ECO:0007669"/>
    <property type="project" value="UniProtKB-KW"/>
</dbReference>
<evidence type="ECO:0000256" key="3">
    <source>
        <dbReference type="ARBA" id="ARBA00022723"/>
    </source>
</evidence>
<evidence type="ECO:0000256" key="6">
    <source>
        <dbReference type="ARBA" id="ARBA00022833"/>
    </source>
</evidence>
<feature type="compositionally biased region" description="Polar residues" evidence="12">
    <location>
        <begin position="348"/>
        <end position="370"/>
    </location>
</feature>
<dbReference type="AlphaFoldDB" id="A0A8E0RR51"/>
<evidence type="ECO:0000313" key="14">
    <source>
        <dbReference type="EMBL" id="KAA0185449.1"/>
    </source>
</evidence>
<keyword evidence="10" id="KW-0539">Nucleus</keyword>
<dbReference type="EMBL" id="LUCM01010445">
    <property type="protein sequence ID" value="KAA0185449.1"/>
    <property type="molecule type" value="Genomic_DNA"/>
</dbReference>
<keyword evidence="8" id="KW-0238">DNA-binding</keyword>
<feature type="region of interest" description="Disordered" evidence="12">
    <location>
        <begin position="314"/>
        <end position="370"/>
    </location>
</feature>
<evidence type="ECO:0000256" key="7">
    <source>
        <dbReference type="ARBA" id="ARBA00023015"/>
    </source>
</evidence>
<dbReference type="FunFam" id="3.30.160.60:FF:000382">
    <property type="entry name" value="zinc finger protein 35 isoform X4"/>
    <property type="match status" value="1"/>
</dbReference>